<organism evidence="3 4">
    <name type="scientific">Phyllotreta striolata</name>
    <name type="common">Striped flea beetle</name>
    <name type="synonym">Crioceris striolata</name>
    <dbReference type="NCBI Taxonomy" id="444603"/>
    <lineage>
        <taxon>Eukaryota</taxon>
        <taxon>Metazoa</taxon>
        <taxon>Ecdysozoa</taxon>
        <taxon>Arthropoda</taxon>
        <taxon>Hexapoda</taxon>
        <taxon>Insecta</taxon>
        <taxon>Pterygota</taxon>
        <taxon>Neoptera</taxon>
        <taxon>Endopterygota</taxon>
        <taxon>Coleoptera</taxon>
        <taxon>Polyphaga</taxon>
        <taxon>Cucujiformia</taxon>
        <taxon>Chrysomeloidea</taxon>
        <taxon>Chrysomelidae</taxon>
        <taxon>Galerucinae</taxon>
        <taxon>Alticini</taxon>
        <taxon>Phyllotreta</taxon>
    </lineage>
</organism>
<dbReference type="Proteomes" id="UP001153712">
    <property type="component" value="Chromosome 2"/>
</dbReference>
<gene>
    <name evidence="3" type="ORF">PHYEVI_LOCUS5258</name>
</gene>
<dbReference type="GO" id="GO:0062129">
    <property type="term" value="C:chitin-based extracellular matrix"/>
    <property type="evidence" value="ECO:0007669"/>
    <property type="project" value="TreeGrafter"/>
</dbReference>
<dbReference type="PROSITE" id="PS00233">
    <property type="entry name" value="CHIT_BIND_RR_1"/>
    <property type="match status" value="1"/>
</dbReference>
<evidence type="ECO:0000256" key="1">
    <source>
        <dbReference type="ARBA" id="ARBA00022460"/>
    </source>
</evidence>
<dbReference type="OrthoDB" id="6379191at2759"/>
<proteinExistence type="predicted"/>
<evidence type="ECO:0000256" key="2">
    <source>
        <dbReference type="PROSITE-ProRule" id="PRU00497"/>
    </source>
</evidence>
<name>A0A9N9THV6_PHYSR</name>
<dbReference type="PANTHER" id="PTHR10380:SF241">
    <property type="entry name" value="CUTICULAR PROTEIN 47EG-RELATED"/>
    <property type="match status" value="1"/>
</dbReference>
<sequence>MLPQKNFSRCLVECNIMMKTIVVFSAFVAVTIAAVLPEKNIPIISQESEVGIDGNYRSSYETGNGIKAQEQGSLKNPGTKDEAEEVVGRVQYQSPEGINILLEYIANEFGFQAKGDHLPVPPVDTNTPPPIPEAIQRSLIYNAAHPEEDDSQQPHVQQTQGNFRF</sequence>
<keyword evidence="4" id="KW-1185">Reference proteome</keyword>
<protein>
    <submittedName>
        <fullName evidence="3">Uncharacterized protein</fullName>
    </submittedName>
</protein>
<reference evidence="3" key="1">
    <citation type="submission" date="2022-01" db="EMBL/GenBank/DDBJ databases">
        <authorList>
            <person name="King R."/>
        </authorList>
    </citation>
    <scope>NUCLEOTIDE SEQUENCE</scope>
</reference>
<dbReference type="PANTHER" id="PTHR10380">
    <property type="entry name" value="CUTICLE PROTEIN"/>
    <property type="match status" value="1"/>
</dbReference>
<keyword evidence="1 2" id="KW-0193">Cuticle</keyword>
<evidence type="ECO:0000313" key="4">
    <source>
        <dbReference type="Proteomes" id="UP001153712"/>
    </source>
</evidence>
<accession>A0A9N9THV6</accession>
<dbReference type="AlphaFoldDB" id="A0A9N9THV6"/>
<dbReference type="EMBL" id="OU900095">
    <property type="protein sequence ID" value="CAG9858871.1"/>
    <property type="molecule type" value="Genomic_DNA"/>
</dbReference>
<evidence type="ECO:0000313" key="3">
    <source>
        <dbReference type="EMBL" id="CAG9858871.1"/>
    </source>
</evidence>
<dbReference type="InterPro" id="IPR031311">
    <property type="entry name" value="CHIT_BIND_RR_consensus"/>
</dbReference>
<dbReference type="PROSITE" id="PS51155">
    <property type="entry name" value="CHIT_BIND_RR_2"/>
    <property type="match status" value="1"/>
</dbReference>
<dbReference type="GO" id="GO:0008010">
    <property type="term" value="F:structural constituent of chitin-based larval cuticle"/>
    <property type="evidence" value="ECO:0007669"/>
    <property type="project" value="TreeGrafter"/>
</dbReference>
<dbReference type="InterPro" id="IPR050468">
    <property type="entry name" value="Cuticle_Struct_Prot"/>
</dbReference>
<dbReference type="Pfam" id="PF00379">
    <property type="entry name" value="Chitin_bind_4"/>
    <property type="match status" value="1"/>
</dbReference>
<dbReference type="InterPro" id="IPR000618">
    <property type="entry name" value="Insect_cuticle"/>
</dbReference>